<name>A0A7M4DHW1_9MICO</name>
<dbReference type="GO" id="GO:0005886">
    <property type="term" value="C:plasma membrane"/>
    <property type="evidence" value="ECO:0007669"/>
    <property type="project" value="UniProtKB-SubCell"/>
</dbReference>
<dbReference type="EMBL" id="CACRYJ010000024">
    <property type="protein sequence ID" value="VZO36508.1"/>
    <property type="molecule type" value="Genomic_DNA"/>
</dbReference>
<dbReference type="GO" id="GO:0033214">
    <property type="term" value="P:siderophore-iron import into cell"/>
    <property type="evidence" value="ECO:0007669"/>
    <property type="project" value="TreeGrafter"/>
</dbReference>
<evidence type="ECO:0000256" key="7">
    <source>
        <dbReference type="ARBA" id="ARBA00023136"/>
    </source>
</evidence>
<dbReference type="FunFam" id="1.10.3470.10:FF:000001">
    <property type="entry name" value="Vitamin B12 ABC transporter permease BtuC"/>
    <property type="match status" value="1"/>
</dbReference>
<feature type="transmembrane region" description="Helical" evidence="8">
    <location>
        <begin position="294"/>
        <end position="317"/>
    </location>
</feature>
<evidence type="ECO:0000256" key="5">
    <source>
        <dbReference type="ARBA" id="ARBA00022692"/>
    </source>
</evidence>
<dbReference type="SUPFAM" id="SSF81345">
    <property type="entry name" value="ABC transporter involved in vitamin B12 uptake, BtuC"/>
    <property type="match status" value="1"/>
</dbReference>
<protein>
    <submittedName>
        <fullName evidence="9">Putative siderophore transport system permease protein YfiZ</fullName>
    </submittedName>
</protein>
<dbReference type="InterPro" id="IPR000522">
    <property type="entry name" value="ABC_transptr_permease_BtuC"/>
</dbReference>
<evidence type="ECO:0000256" key="2">
    <source>
        <dbReference type="ARBA" id="ARBA00007935"/>
    </source>
</evidence>
<dbReference type="Pfam" id="PF01032">
    <property type="entry name" value="FecCD"/>
    <property type="match status" value="1"/>
</dbReference>
<evidence type="ECO:0000256" key="1">
    <source>
        <dbReference type="ARBA" id="ARBA00004651"/>
    </source>
</evidence>
<feature type="transmembrane region" description="Helical" evidence="8">
    <location>
        <begin position="323"/>
        <end position="341"/>
    </location>
</feature>
<feature type="transmembrane region" description="Helical" evidence="8">
    <location>
        <begin position="134"/>
        <end position="153"/>
    </location>
</feature>
<evidence type="ECO:0000256" key="6">
    <source>
        <dbReference type="ARBA" id="ARBA00022989"/>
    </source>
</evidence>
<feature type="transmembrane region" description="Helical" evidence="8">
    <location>
        <begin position="26"/>
        <end position="45"/>
    </location>
</feature>
<feature type="transmembrane region" description="Helical" evidence="8">
    <location>
        <begin position="75"/>
        <end position="95"/>
    </location>
</feature>
<dbReference type="RefSeq" id="WP_408636784.1">
    <property type="nucleotide sequence ID" value="NZ_CACRYJ010000024.1"/>
</dbReference>
<proteinExistence type="inferred from homology"/>
<dbReference type="GO" id="GO:0022857">
    <property type="term" value="F:transmembrane transporter activity"/>
    <property type="evidence" value="ECO:0007669"/>
    <property type="project" value="InterPro"/>
</dbReference>
<dbReference type="PANTHER" id="PTHR30472">
    <property type="entry name" value="FERRIC ENTEROBACTIN TRANSPORT SYSTEM PERMEASE PROTEIN"/>
    <property type="match status" value="1"/>
</dbReference>
<keyword evidence="3" id="KW-0813">Transport</keyword>
<dbReference type="InterPro" id="IPR037294">
    <property type="entry name" value="ABC_BtuC-like"/>
</dbReference>
<feature type="transmembrane region" description="Helical" evidence="8">
    <location>
        <begin position="206"/>
        <end position="228"/>
    </location>
</feature>
<keyword evidence="5 8" id="KW-0812">Transmembrane</keyword>
<dbReference type="PANTHER" id="PTHR30472:SF1">
    <property type="entry name" value="FE(3+) DICITRATE TRANSPORT SYSTEM PERMEASE PROTEIN FECC-RELATED"/>
    <property type="match status" value="1"/>
</dbReference>
<keyword evidence="6 8" id="KW-1133">Transmembrane helix</keyword>
<evidence type="ECO:0000313" key="10">
    <source>
        <dbReference type="Proteomes" id="UP000419743"/>
    </source>
</evidence>
<reference evidence="9 10" key="1">
    <citation type="submission" date="2019-11" db="EMBL/GenBank/DDBJ databases">
        <authorList>
            <person name="Criscuolo A."/>
        </authorList>
    </citation>
    <scope>NUCLEOTIDE SEQUENCE [LARGE SCALE GENOMIC DNA]</scope>
    <source>
        <strain evidence="9">CIP111667</strain>
    </source>
</reference>
<evidence type="ECO:0000256" key="4">
    <source>
        <dbReference type="ARBA" id="ARBA00022475"/>
    </source>
</evidence>
<keyword evidence="7 8" id="KW-0472">Membrane</keyword>
<evidence type="ECO:0000256" key="3">
    <source>
        <dbReference type="ARBA" id="ARBA00022448"/>
    </source>
</evidence>
<dbReference type="Gene3D" id="1.10.3470.10">
    <property type="entry name" value="ABC transporter involved in vitamin B12 uptake, BtuC"/>
    <property type="match status" value="1"/>
</dbReference>
<dbReference type="Proteomes" id="UP000419743">
    <property type="component" value="Unassembled WGS sequence"/>
</dbReference>
<evidence type="ECO:0000313" key="9">
    <source>
        <dbReference type="EMBL" id="VZO36508.1"/>
    </source>
</evidence>
<comment type="caution">
    <text evidence="9">The sequence shown here is derived from an EMBL/GenBank/DDBJ whole genome shotgun (WGS) entry which is preliminary data.</text>
</comment>
<dbReference type="CDD" id="cd06550">
    <property type="entry name" value="TM_ABC_iron-siderophores_like"/>
    <property type="match status" value="1"/>
</dbReference>
<feature type="transmembrane region" description="Helical" evidence="8">
    <location>
        <begin position="165"/>
        <end position="186"/>
    </location>
</feature>
<comment type="similarity">
    <text evidence="2">Belongs to the binding-protein-dependent transport system permease family. FecCD subfamily.</text>
</comment>
<sequence length="349" mass="34670">MSTTTTNAPGAVAQSSRRRPRRARGLWLLAVVAVLAALMVASILIGSRDVDLADVIAALGGGTDGFGQGSVAKRIPRTLLAVITGAALGVSGAVMQGVTRNPLADPGILGINMGASLAVVIGIGYFGLTAATSYIWVAITGAAITAVAVYVIGSLGRGGATPLKLALAGAATAAALASFISGIRLIRGDISDSALSWQIGGVGGATFASIGQVAPFLIGGFAICLLCARGLNSLALGDDLAAGLGERVAIARGVSSLGAVVLCGAATAVTGPIGFVGLVVPHACRLLVGVDHRWLLPFSAVTGAALLTAADIVGRIAARPSEVAVGIVTALIGAPFFIAIVRRQKVREL</sequence>
<keyword evidence="10" id="KW-1185">Reference proteome</keyword>
<gene>
    <name evidence="9" type="primary">yfiZ_1</name>
    <name evidence="9" type="ORF">HALOF300_01712</name>
</gene>
<keyword evidence="4" id="KW-1003">Cell membrane</keyword>
<feature type="transmembrane region" description="Helical" evidence="8">
    <location>
        <begin position="107"/>
        <end position="128"/>
    </location>
</feature>
<evidence type="ECO:0000256" key="8">
    <source>
        <dbReference type="SAM" id="Phobius"/>
    </source>
</evidence>
<dbReference type="AlphaFoldDB" id="A0A7M4DHW1"/>
<accession>A0A7M4DHW1</accession>
<comment type="subcellular location">
    <subcellularLocation>
        <location evidence="1">Cell membrane</location>
        <topology evidence="1">Multi-pass membrane protein</topology>
    </subcellularLocation>
</comment>
<organism evidence="9 10">
    <name type="scientific">Occultella aeris</name>
    <dbReference type="NCBI Taxonomy" id="2761496"/>
    <lineage>
        <taxon>Bacteria</taxon>
        <taxon>Bacillati</taxon>
        <taxon>Actinomycetota</taxon>
        <taxon>Actinomycetes</taxon>
        <taxon>Micrococcales</taxon>
        <taxon>Ruaniaceae</taxon>
        <taxon>Occultella</taxon>
    </lineage>
</organism>